<dbReference type="EMBL" id="JAGIZB010000007">
    <property type="protein sequence ID" value="MBP0444923.1"/>
    <property type="molecule type" value="Genomic_DNA"/>
</dbReference>
<sequence>MAHALDGLSRAEAARLVGLERQALRDAVVRYNAEGMDRLRDRPKSGRPTTLGDAEQAVLMATILREPDPSATAGRSGRCRCCAAGSRSASVSTCTRTACRAWCESWTCRERRPGRGTRVRMKVPR</sequence>
<name>A0ABS4AEI1_9PROT</name>
<proteinExistence type="predicted"/>
<accession>A0ABS4AEI1</accession>
<evidence type="ECO:0000313" key="2">
    <source>
        <dbReference type="Proteomes" id="UP000681594"/>
    </source>
</evidence>
<gene>
    <name evidence="1" type="ORF">J8J14_09015</name>
</gene>
<dbReference type="Pfam" id="PF13551">
    <property type="entry name" value="HTH_29"/>
    <property type="match status" value="1"/>
</dbReference>
<protein>
    <submittedName>
        <fullName evidence="1">Helix-turn-helix domain containing protein</fullName>
    </submittedName>
</protein>
<dbReference type="SUPFAM" id="SSF46689">
    <property type="entry name" value="Homeodomain-like"/>
    <property type="match status" value="1"/>
</dbReference>
<evidence type="ECO:0000313" key="1">
    <source>
        <dbReference type="EMBL" id="MBP0444923.1"/>
    </source>
</evidence>
<organism evidence="1 2">
    <name type="scientific">Pararoseomonas baculiformis</name>
    <dbReference type="NCBI Taxonomy" id="2820812"/>
    <lineage>
        <taxon>Bacteria</taxon>
        <taxon>Pseudomonadati</taxon>
        <taxon>Pseudomonadota</taxon>
        <taxon>Alphaproteobacteria</taxon>
        <taxon>Acetobacterales</taxon>
        <taxon>Acetobacteraceae</taxon>
        <taxon>Pararoseomonas</taxon>
    </lineage>
</organism>
<dbReference type="Proteomes" id="UP000681594">
    <property type="component" value="Unassembled WGS sequence"/>
</dbReference>
<dbReference type="InterPro" id="IPR009057">
    <property type="entry name" value="Homeodomain-like_sf"/>
</dbReference>
<keyword evidence="2" id="KW-1185">Reference proteome</keyword>
<reference evidence="1 2" key="1">
    <citation type="submission" date="2021-03" db="EMBL/GenBank/DDBJ databases">
        <authorList>
            <person name="So Y."/>
        </authorList>
    </citation>
    <scope>NUCLEOTIDE SEQUENCE [LARGE SCALE GENOMIC DNA]</scope>
    <source>
        <strain evidence="1 2">SSH11</strain>
    </source>
</reference>
<comment type="caution">
    <text evidence="1">The sequence shown here is derived from an EMBL/GenBank/DDBJ whole genome shotgun (WGS) entry which is preliminary data.</text>
</comment>